<dbReference type="GO" id="GO:0016887">
    <property type="term" value="F:ATP hydrolysis activity"/>
    <property type="evidence" value="ECO:0007669"/>
    <property type="project" value="InterPro"/>
</dbReference>
<feature type="domain" description="AAA+ ATPase" evidence="8">
    <location>
        <begin position="237"/>
        <end position="388"/>
    </location>
</feature>
<dbReference type="OrthoDB" id="10251412at2759"/>
<dbReference type="EMBL" id="JABFUD020000008">
    <property type="protein sequence ID" value="KAI5076005.1"/>
    <property type="molecule type" value="Genomic_DNA"/>
</dbReference>
<keyword evidence="10" id="KW-1185">Reference proteome</keyword>
<organism evidence="9 10">
    <name type="scientific">Adiantum capillus-veneris</name>
    <name type="common">Maidenhair fern</name>
    <dbReference type="NCBI Taxonomy" id="13818"/>
    <lineage>
        <taxon>Eukaryota</taxon>
        <taxon>Viridiplantae</taxon>
        <taxon>Streptophyta</taxon>
        <taxon>Embryophyta</taxon>
        <taxon>Tracheophyta</taxon>
        <taxon>Polypodiopsida</taxon>
        <taxon>Polypodiidae</taxon>
        <taxon>Polypodiales</taxon>
        <taxon>Pteridineae</taxon>
        <taxon>Pteridaceae</taxon>
        <taxon>Vittarioideae</taxon>
        <taxon>Adiantum</taxon>
    </lineage>
</organism>
<comment type="cofactor">
    <cofactor evidence="1">
        <name>Mg(2+)</name>
        <dbReference type="ChEBI" id="CHEBI:18420"/>
    </cofactor>
</comment>
<evidence type="ECO:0000256" key="7">
    <source>
        <dbReference type="SAM" id="Phobius"/>
    </source>
</evidence>
<dbReference type="InterPro" id="IPR058017">
    <property type="entry name" value="At3g28540-like_C"/>
</dbReference>
<sequence length="515" mass="58921">MEKTWISMGAIFAFLGFIQGLLNTFMPHELSFACKRLGVRIYNAIFSSYVDYAVEEYDGTKLNELYDAAQLHLSDKAARSARRLSLIQPKNASVLTCSLGEHERVVDVYEGSQIWWEFSSSERKQSMTISWQTMPDKRRSLHMRIHRKDREKIMSGYLPSLLENAKALQLKRRDRLLYTNVSHDPRGRRKPWDSVPFKHPATFHSLALEPALKQKIMDDLTDFANGEQFYKDVGRAWKRGYLLYGPPGTGKSTMIAAMANFLEYDVYDLELTEVKSNAELRSLLLNTSNKAIIVLEDIDCSLDLSERKRKKAKKPDAENEEKMLGLAEREEKVSEVTLSGLLNFTDGLWSSCGSERIFVFTTNHIEKLDAALLRSGRMDMHIHLSYCGFEAFKVLARNYLKLEDHVLFEKVRAAMDEEGVQMTPADVSEVMTRDKRDTEQALRSLIKELRESKVKRRDGEQKEEGANEGTEEKQEVVPKEADVQCGVQKENAKVCEDAGNEVDINQEAAQEKIIH</sequence>
<dbReference type="SMART" id="SM00382">
    <property type="entry name" value="AAA"/>
    <property type="match status" value="1"/>
</dbReference>
<dbReference type="Pfam" id="PF14363">
    <property type="entry name" value="AAA_assoc"/>
    <property type="match status" value="1"/>
</dbReference>
<comment type="similarity">
    <text evidence="2">Belongs to the AAA ATPase family. BCS1 subfamily.</text>
</comment>
<dbReference type="Pfam" id="PF25568">
    <property type="entry name" value="AAA_lid_At3g28540"/>
    <property type="match status" value="1"/>
</dbReference>
<reference evidence="9" key="1">
    <citation type="submission" date="2021-01" db="EMBL/GenBank/DDBJ databases">
        <title>Adiantum capillus-veneris genome.</title>
        <authorList>
            <person name="Fang Y."/>
            <person name="Liao Q."/>
        </authorList>
    </citation>
    <scope>NUCLEOTIDE SEQUENCE</scope>
    <source>
        <strain evidence="9">H3</strain>
        <tissue evidence="9">Leaf</tissue>
    </source>
</reference>
<keyword evidence="7" id="KW-0812">Transmembrane</keyword>
<dbReference type="CDD" id="cd19510">
    <property type="entry name" value="RecA-like_BCS1"/>
    <property type="match status" value="1"/>
</dbReference>
<accession>A0A9D4UXJ0</accession>
<feature type="transmembrane region" description="Helical" evidence="7">
    <location>
        <begin position="6"/>
        <end position="26"/>
    </location>
</feature>
<keyword evidence="3" id="KW-0934">Plastid</keyword>
<dbReference type="InterPro" id="IPR003959">
    <property type="entry name" value="ATPase_AAA_core"/>
</dbReference>
<keyword evidence="3" id="KW-0150">Chloroplast</keyword>
<evidence type="ECO:0000256" key="2">
    <source>
        <dbReference type="ARBA" id="ARBA00007448"/>
    </source>
</evidence>
<dbReference type="InterPro" id="IPR025753">
    <property type="entry name" value="AAA_N_dom"/>
</dbReference>
<evidence type="ECO:0000256" key="4">
    <source>
        <dbReference type="ARBA" id="ARBA00022842"/>
    </source>
</evidence>
<dbReference type="Gene3D" id="6.10.280.40">
    <property type="match status" value="1"/>
</dbReference>
<dbReference type="PANTHER" id="PTHR23070">
    <property type="entry name" value="BCS1 AAA-TYPE ATPASE"/>
    <property type="match status" value="1"/>
</dbReference>
<dbReference type="Pfam" id="PF00004">
    <property type="entry name" value="AAA"/>
    <property type="match status" value="1"/>
</dbReference>
<protein>
    <recommendedName>
        <fullName evidence="8">AAA+ ATPase domain-containing protein</fullName>
    </recommendedName>
</protein>
<proteinExistence type="inferred from homology"/>
<dbReference type="GO" id="GO:0006950">
    <property type="term" value="P:response to stress"/>
    <property type="evidence" value="ECO:0007669"/>
    <property type="project" value="UniProtKB-ARBA"/>
</dbReference>
<keyword evidence="7" id="KW-0472">Membrane</keyword>
<dbReference type="AlphaFoldDB" id="A0A9D4UXJ0"/>
<dbReference type="SUPFAM" id="SSF52540">
    <property type="entry name" value="P-loop containing nucleoside triphosphate hydrolases"/>
    <property type="match status" value="1"/>
</dbReference>
<evidence type="ECO:0000256" key="1">
    <source>
        <dbReference type="ARBA" id="ARBA00001946"/>
    </source>
</evidence>
<gene>
    <name evidence="9" type="ORF">GOP47_0008070</name>
</gene>
<keyword evidence="4" id="KW-0460">Magnesium</keyword>
<dbReference type="InterPro" id="IPR027417">
    <property type="entry name" value="P-loop_NTPase"/>
</dbReference>
<feature type="region of interest" description="Disordered" evidence="6">
    <location>
        <begin position="494"/>
        <end position="515"/>
    </location>
</feature>
<dbReference type="Proteomes" id="UP000886520">
    <property type="component" value="Chromosome 8"/>
</dbReference>
<evidence type="ECO:0000256" key="5">
    <source>
        <dbReference type="ARBA" id="ARBA00049360"/>
    </source>
</evidence>
<comment type="catalytic activity">
    <reaction evidence="5">
        <text>ATP + H2O = ADP + phosphate + H(+)</text>
        <dbReference type="Rhea" id="RHEA:13065"/>
        <dbReference type="ChEBI" id="CHEBI:15377"/>
        <dbReference type="ChEBI" id="CHEBI:15378"/>
        <dbReference type="ChEBI" id="CHEBI:30616"/>
        <dbReference type="ChEBI" id="CHEBI:43474"/>
        <dbReference type="ChEBI" id="CHEBI:456216"/>
    </reaction>
</comment>
<keyword evidence="7" id="KW-1133">Transmembrane helix</keyword>
<name>A0A9D4UXJ0_ADICA</name>
<evidence type="ECO:0000313" key="10">
    <source>
        <dbReference type="Proteomes" id="UP000886520"/>
    </source>
</evidence>
<comment type="caution">
    <text evidence="9">The sequence shown here is derived from an EMBL/GenBank/DDBJ whole genome shotgun (WGS) entry which is preliminary data.</text>
</comment>
<dbReference type="InterPro" id="IPR003593">
    <property type="entry name" value="AAA+_ATPase"/>
</dbReference>
<dbReference type="InterPro" id="IPR050747">
    <property type="entry name" value="Mitochondrial_chaperone_BCS1"/>
</dbReference>
<dbReference type="Gene3D" id="3.40.50.300">
    <property type="entry name" value="P-loop containing nucleotide triphosphate hydrolases"/>
    <property type="match status" value="1"/>
</dbReference>
<dbReference type="GO" id="GO:0005524">
    <property type="term" value="F:ATP binding"/>
    <property type="evidence" value="ECO:0007669"/>
    <property type="project" value="InterPro"/>
</dbReference>
<evidence type="ECO:0000313" key="9">
    <source>
        <dbReference type="EMBL" id="KAI5076005.1"/>
    </source>
</evidence>
<evidence type="ECO:0000259" key="8">
    <source>
        <dbReference type="SMART" id="SM00382"/>
    </source>
</evidence>
<feature type="region of interest" description="Disordered" evidence="6">
    <location>
        <begin position="453"/>
        <end position="482"/>
    </location>
</feature>
<evidence type="ECO:0000256" key="3">
    <source>
        <dbReference type="ARBA" id="ARBA00022528"/>
    </source>
</evidence>
<evidence type="ECO:0000256" key="6">
    <source>
        <dbReference type="SAM" id="MobiDB-lite"/>
    </source>
</evidence>